<sequence>MQDNVTTVDTSAGPRPFGFDRCYWSHDNFAESDDGVLIPASDSSPYASQQHIFEDLGATLVTNVLAGYNACAMAYGQTSAGKSYTMIGTPTNPGLVPRLCAALFAAPVPNKVQRQVTLSMLEIYNEQINDLLASSTALHECRVRQHPKQGFFVEGLTRVPVNDHADVQARMQVGTKLRTTAATNMNKTSSRSHMVVTLHVKQTQVNGKGESTTKTSDIHLVDLAGSERTDLAGTSDQRFKEGLAINQSLSNLGNVIAALADQATTIPYRNSVLTKLLSNALGGNSRTMMIANISPSPLNLEETLSTLRFADRAKRIKCKAVVNESPTDKLIRELKEENQRLLDMLKAAGSDADSDALRADKAECKGSAQRRF</sequence>
<dbReference type="Pfam" id="PF00225">
    <property type="entry name" value="Kinesin"/>
    <property type="match status" value="1"/>
</dbReference>
<dbReference type="GeneID" id="5891798"/>
<organism evidence="3 4">
    <name type="scientific">Monosiga brevicollis</name>
    <name type="common">Choanoflagellate</name>
    <dbReference type="NCBI Taxonomy" id="81824"/>
    <lineage>
        <taxon>Eukaryota</taxon>
        <taxon>Choanoflagellata</taxon>
        <taxon>Craspedida</taxon>
        <taxon>Salpingoecidae</taxon>
        <taxon>Monosiga</taxon>
    </lineage>
</organism>
<feature type="domain" description="Kinesin motor" evidence="2">
    <location>
        <begin position="1"/>
        <end position="316"/>
    </location>
</feature>
<dbReference type="PRINTS" id="PR00380">
    <property type="entry name" value="KINESINHEAVY"/>
</dbReference>
<dbReference type="PANTHER" id="PTHR47117">
    <property type="entry name" value="STAR-RELATED LIPID TRANSFER PROTEIN 9"/>
    <property type="match status" value="1"/>
</dbReference>
<feature type="binding site" evidence="1">
    <location>
        <begin position="76"/>
        <end position="83"/>
    </location>
    <ligand>
        <name>ATP</name>
        <dbReference type="ChEBI" id="CHEBI:30616"/>
    </ligand>
</feature>
<dbReference type="InterPro" id="IPR001752">
    <property type="entry name" value="Kinesin_motor_dom"/>
</dbReference>
<evidence type="ECO:0000259" key="2">
    <source>
        <dbReference type="PROSITE" id="PS50067"/>
    </source>
</evidence>
<proteinExistence type="inferred from homology"/>
<keyword evidence="4" id="KW-1185">Reference proteome</keyword>
<dbReference type="GO" id="GO:0003777">
    <property type="term" value="F:microtubule motor activity"/>
    <property type="evidence" value="ECO:0000318"/>
    <property type="project" value="GO_Central"/>
</dbReference>
<dbReference type="InParanoid" id="A9V1T1"/>
<comment type="similarity">
    <text evidence="1">Belongs to the TRAFAC class myosin-kinesin ATPase superfamily. Kinesin family.</text>
</comment>
<keyword evidence="1" id="KW-0547">Nucleotide-binding</keyword>
<dbReference type="GO" id="GO:0008017">
    <property type="term" value="F:microtubule binding"/>
    <property type="evidence" value="ECO:0000318"/>
    <property type="project" value="GO_Central"/>
</dbReference>
<evidence type="ECO:0000313" key="4">
    <source>
        <dbReference type="Proteomes" id="UP000001357"/>
    </source>
</evidence>
<dbReference type="InterPro" id="IPR036961">
    <property type="entry name" value="Kinesin_motor_dom_sf"/>
</dbReference>
<dbReference type="PROSITE" id="PS50067">
    <property type="entry name" value="KINESIN_MOTOR_2"/>
    <property type="match status" value="1"/>
</dbReference>
<evidence type="ECO:0000256" key="1">
    <source>
        <dbReference type="PROSITE-ProRule" id="PRU00283"/>
    </source>
</evidence>
<dbReference type="OMA" id="QCQQVVD"/>
<dbReference type="GO" id="GO:0005737">
    <property type="term" value="C:cytoplasm"/>
    <property type="evidence" value="ECO:0000318"/>
    <property type="project" value="GO_Central"/>
</dbReference>
<keyword evidence="1" id="KW-0067">ATP-binding</keyword>
<protein>
    <recommendedName>
        <fullName evidence="2">Kinesin motor domain-containing protein</fullName>
    </recommendedName>
</protein>
<dbReference type="STRING" id="81824.A9V1T1"/>
<dbReference type="InterPro" id="IPR027417">
    <property type="entry name" value="P-loop_NTPase"/>
</dbReference>
<dbReference type="GO" id="GO:0005871">
    <property type="term" value="C:kinesin complex"/>
    <property type="evidence" value="ECO:0000318"/>
    <property type="project" value="GO_Central"/>
</dbReference>
<name>A9V1T1_MONBE</name>
<dbReference type="AlphaFoldDB" id="A9V1T1"/>
<dbReference type="GO" id="GO:0047496">
    <property type="term" value="P:vesicle transport along microtubule"/>
    <property type="evidence" value="ECO:0000318"/>
    <property type="project" value="GO_Central"/>
</dbReference>
<dbReference type="eggNOG" id="KOG0245">
    <property type="taxonomic scope" value="Eukaryota"/>
</dbReference>
<dbReference type="EMBL" id="CH991554">
    <property type="protein sequence ID" value="EDQ88497.1"/>
    <property type="molecule type" value="Genomic_DNA"/>
</dbReference>
<dbReference type="Proteomes" id="UP000001357">
    <property type="component" value="Unassembled WGS sequence"/>
</dbReference>
<gene>
    <name evidence="3" type="ORF">MONBRDRAFT_9005</name>
</gene>
<accession>A9V1T1</accession>
<dbReference type="RefSeq" id="XP_001746601.1">
    <property type="nucleotide sequence ID" value="XM_001746549.1"/>
</dbReference>
<reference evidence="3 4" key="1">
    <citation type="journal article" date="2008" name="Nature">
        <title>The genome of the choanoflagellate Monosiga brevicollis and the origin of metazoans.</title>
        <authorList>
            <consortium name="JGI Sequencing"/>
            <person name="King N."/>
            <person name="Westbrook M.J."/>
            <person name="Young S.L."/>
            <person name="Kuo A."/>
            <person name="Abedin M."/>
            <person name="Chapman J."/>
            <person name="Fairclough S."/>
            <person name="Hellsten U."/>
            <person name="Isogai Y."/>
            <person name="Letunic I."/>
            <person name="Marr M."/>
            <person name="Pincus D."/>
            <person name="Putnam N."/>
            <person name="Rokas A."/>
            <person name="Wright K.J."/>
            <person name="Zuzow R."/>
            <person name="Dirks W."/>
            <person name="Good M."/>
            <person name="Goodstein D."/>
            <person name="Lemons D."/>
            <person name="Li W."/>
            <person name="Lyons J.B."/>
            <person name="Morris A."/>
            <person name="Nichols S."/>
            <person name="Richter D.J."/>
            <person name="Salamov A."/>
            <person name="Bork P."/>
            <person name="Lim W.A."/>
            <person name="Manning G."/>
            <person name="Miller W.T."/>
            <person name="McGinnis W."/>
            <person name="Shapiro H."/>
            <person name="Tjian R."/>
            <person name="Grigoriev I.V."/>
            <person name="Rokhsar D."/>
        </authorList>
    </citation>
    <scope>NUCLEOTIDE SEQUENCE [LARGE SCALE GENOMIC DNA]</scope>
    <source>
        <strain evidence="4">MX1 / ATCC 50154</strain>
    </source>
</reference>
<dbReference type="SUPFAM" id="SSF52540">
    <property type="entry name" value="P-loop containing nucleoside triphosphate hydrolases"/>
    <property type="match status" value="1"/>
</dbReference>
<dbReference type="GO" id="GO:0005524">
    <property type="term" value="F:ATP binding"/>
    <property type="evidence" value="ECO:0007669"/>
    <property type="project" value="UniProtKB-UniRule"/>
</dbReference>
<evidence type="ECO:0000313" key="3">
    <source>
        <dbReference type="EMBL" id="EDQ88497.1"/>
    </source>
</evidence>
<dbReference type="SMART" id="SM00129">
    <property type="entry name" value="KISc"/>
    <property type="match status" value="1"/>
</dbReference>
<keyword evidence="1" id="KW-0505">Motor protein</keyword>
<dbReference type="Gene3D" id="3.40.850.10">
    <property type="entry name" value="Kinesin motor domain"/>
    <property type="match status" value="1"/>
</dbReference>
<dbReference type="GO" id="GO:0016887">
    <property type="term" value="F:ATP hydrolysis activity"/>
    <property type="evidence" value="ECO:0000318"/>
    <property type="project" value="GO_Central"/>
</dbReference>
<dbReference type="GO" id="GO:0005874">
    <property type="term" value="C:microtubule"/>
    <property type="evidence" value="ECO:0000318"/>
    <property type="project" value="GO_Central"/>
</dbReference>
<dbReference type="KEGG" id="mbr:MONBRDRAFT_9005"/>